<dbReference type="GO" id="GO:0005524">
    <property type="term" value="F:ATP binding"/>
    <property type="evidence" value="ECO:0007669"/>
    <property type="project" value="UniProtKB-KW"/>
</dbReference>
<keyword evidence="7" id="KW-1185">Reference proteome</keyword>
<organism evidence="6 7">
    <name type="scientific">Atribacter laminatus</name>
    <dbReference type="NCBI Taxonomy" id="2847778"/>
    <lineage>
        <taxon>Bacteria</taxon>
        <taxon>Pseudomonadati</taxon>
        <taxon>Atribacterota</taxon>
        <taxon>Atribacteria</taxon>
        <taxon>Atribacterales</taxon>
        <taxon>Atribacteraceae</taxon>
        <taxon>Atribacter</taxon>
    </lineage>
</organism>
<gene>
    <name evidence="6" type="primary">rbsA_14</name>
    <name evidence="6" type="ORF">RT761_01457</name>
</gene>
<name>A0A7T1ALR5_ATRLM</name>
<dbReference type="InterPro" id="IPR003439">
    <property type="entry name" value="ABC_transporter-like_ATP-bd"/>
</dbReference>
<evidence type="ECO:0000256" key="2">
    <source>
        <dbReference type="ARBA" id="ARBA00022737"/>
    </source>
</evidence>
<dbReference type="InterPro" id="IPR027417">
    <property type="entry name" value="P-loop_NTPase"/>
</dbReference>
<dbReference type="KEGG" id="alam:RT761_01457"/>
<keyword evidence="3" id="KW-0547">Nucleotide-binding</keyword>
<keyword evidence="4 6" id="KW-0067">ATP-binding</keyword>
<evidence type="ECO:0000256" key="4">
    <source>
        <dbReference type="ARBA" id="ARBA00022840"/>
    </source>
</evidence>
<evidence type="ECO:0000313" key="6">
    <source>
        <dbReference type="EMBL" id="QPM68241.1"/>
    </source>
</evidence>
<dbReference type="PROSITE" id="PS00211">
    <property type="entry name" value="ABC_TRANSPORTER_1"/>
    <property type="match status" value="1"/>
</dbReference>
<dbReference type="CDD" id="cd03215">
    <property type="entry name" value="ABC_Carb_Monos_II"/>
    <property type="match status" value="1"/>
</dbReference>
<dbReference type="PROSITE" id="PS50893">
    <property type="entry name" value="ABC_TRANSPORTER_2"/>
    <property type="match status" value="2"/>
</dbReference>
<protein>
    <submittedName>
        <fullName evidence="6">Ribose import ATP-binding protein RbsA</fullName>
    </submittedName>
</protein>
<evidence type="ECO:0000313" key="7">
    <source>
        <dbReference type="Proteomes" id="UP000594463"/>
    </source>
</evidence>
<dbReference type="InterPro" id="IPR050107">
    <property type="entry name" value="ABC_carbohydrate_import_ATPase"/>
</dbReference>
<dbReference type="GO" id="GO:0016887">
    <property type="term" value="F:ATP hydrolysis activity"/>
    <property type="evidence" value="ECO:0007669"/>
    <property type="project" value="InterPro"/>
</dbReference>
<evidence type="ECO:0000259" key="5">
    <source>
        <dbReference type="PROSITE" id="PS50893"/>
    </source>
</evidence>
<dbReference type="AlphaFoldDB" id="A0A7T1ALR5"/>
<dbReference type="PANTHER" id="PTHR43790:SF9">
    <property type="entry name" value="GALACTOFURANOSE TRANSPORTER ATP-BINDING PROTEIN YTFR"/>
    <property type="match status" value="1"/>
</dbReference>
<feature type="domain" description="ABC transporter" evidence="5">
    <location>
        <begin position="12"/>
        <end position="248"/>
    </location>
</feature>
<dbReference type="RefSeq" id="WP_218110754.1">
    <property type="nucleotide sequence ID" value="NZ_CP065383.1"/>
</dbReference>
<proteinExistence type="predicted"/>
<accession>A0A7T1ALR5</accession>
<dbReference type="Gene3D" id="3.40.50.300">
    <property type="entry name" value="P-loop containing nucleotide triphosphate hydrolases"/>
    <property type="match status" value="2"/>
</dbReference>
<keyword evidence="2" id="KW-0677">Repeat</keyword>
<evidence type="ECO:0000256" key="3">
    <source>
        <dbReference type="ARBA" id="ARBA00022741"/>
    </source>
</evidence>
<dbReference type="SUPFAM" id="SSF52540">
    <property type="entry name" value="P-loop containing nucleoside triphosphate hydrolases"/>
    <property type="match status" value="2"/>
</dbReference>
<dbReference type="Pfam" id="PF00005">
    <property type="entry name" value="ABC_tran"/>
    <property type="match status" value="2"/>
</dbReference>
<feature type="domain" description="ABC transporter" evidence="5">
    <location>
        <begin position="260"/>
        <end position="503"/>
    </location>
</feature>
<dbReference type="InterPro" id="IPR003593">
    <property type="entry name" value="AAA+_ATPase"/>
</dbReference>
<dbReference type="InterPro" id="IPR017871">
    <property type="entry name" value="ABC_transporter-like_CS"/>
</dbReference>
<dbReference type="SMART" id="SM00382">
    <property type="entry name" value="AAA"/>
    <property type="match status" value="2"/>
</dbReference>
<dbReference type="Proteomes" id="UP000594463">
    <property type="component" value="Chromosome"/>
</dbReference>
<dbReference type="CDD" id="cd03216">
    <property type="entry name" value="ABC_Carb_Monos_I"/>
    <property type="match status" value="1"/>
</dbReference>
<dbReference type="EMBL" id="CP065383">
    <property type="protein sequence ID" value="QPM68241.1"/>
    <property type="molecule type" value="Genomic_DNA"/>
</dbReference>
<evidence type="ECO:0000256" key="1">
    <source>
        <dbReference type="ARBA" id="ARBA00022448"/>
    </source>
</evidence>
<sequence length="510" mass="57078">MVGPENRKNNIIQALHIYKTFPGVNALSDVSFDLRQGEIHCIVGENGAGKSTFIKILTGSYRPDSGELIVHGKSYKYLTPYLSQTLGIQVIYQENIVVPQMTVAENVFVGREKASRFGLIRYQDTVQATQKIIDSLKIHLDPEAPVEKLSPTEQQFVKIVKSLAYEPRVLILDEPTAMFNVNDVKVVLDLVKDISQRGISVIYISHRLEEISEVADRITVFKDGQIVITHDNPDKNFDLNLLTREMVGRSVETFYKKDKNSIGDVVLEVKNLQLHRHSPTIDFNLRRSEILGIAGLVGSGRTELFRALFGMDRKVGGEVFLRGKPVNIRSPQDSIQAGIGLITEDRHKTGLALNLSVIKNTTIAGLDQYPGGILNLNKEKIDVEHFILDLDIKTPSPHQEVRFLSGGNQQKVVLARWLFKNVDILIFDEPTIGIDVNSKNEIYKLITELAKEGKSIIMVSSELPELIALSDRVLVVKNGRIITELNDQEITEENIISYAFGVTEDGQAEK</sequence>
<reference evidence="6 7" key="1">
    <citation type="journal article" date="2021" name="Nat. Commun.">
        <title>Isolation of a member of the candidate phylum Atribacteria reveals a unique cell membrane structure.</title>
        <authorList>
            <person name="Taiki K."/>
            <person name="Nobu M.K."/>
            <person name="Kusada H."/>
            <person name="Meng X.-Y."/>
            <person name="Hosoki N."/>
            <person name="Uematsu K."/>
            <person name="Yoshioka H."/>
            <person name="Kamagata Y."/>
            <person name="Tamaki H."/>
        </authorList>
    </citation>
    <scope>NUCLEOTIDE SEQUENCE [LARGE SCALE GENOMIC DNA]</scope>
    <source>
        <strain evidence="6 7">RT761</strain>
    </source>
</reference>
<dbReference type="PANTHER" id="PTHR43790">
    <property type="entry name" value="CARBOHYDRATE TRANSPORT ATP-BINDING PROTEIN MG119-RELATED"/>
    <property type="match status" value="1"/>
</dbReference>
<keyword evidence="1" id="KW-0813">Transport</keyword>